<comment type="caution">
    <text evidence="1">The sequence shown here is derived from an EMBL/GenBank/DDBJ whole genome shotgun (WGS) entry which is preliminary data.</text>
</comment>
<dbReference type="HOGENOM" id="CLU_3310930_0_0_9"/>
<dbReference type="AlphaFoldDB" id="B7CC18"/>
<name>B7CC18_9FIRM</name>
<dbReference type="STRING" id="518637.EUBIFOR_01743"/>
<protein>
    <submittedName>
        <fullName evidence="1">Uncharacterized protein</fullName>
    </submittedName>
</protein>
<proteinExistence type="predicted"/>
<dbReference type="EMBL" id="ABYT01000093">
    <property type="protein sequence ID" value="EEC89669.1"/>
    <property type="molecule type" value="Genomic_DNA"/>
</dbReference>
<organism evidence="1 2">
    <name type="scientific">Holdemanella biformis DSM 3989</name>
    <dbReference type="NCBI Taxonomy" id="518637"/>
    <lineage>
        <taxon>Bacteria</taxon>
        <taxon>Bacillati</taxon>
        <taxon>Bacillota</taxon>
        <taxon>Erysipelotrichia</taxon>
        <taxon>Erysipelotrichales</taxon>
        <taxon>Erysipelotrichaceae</taxon>
        <taxon>Holdemanella</taxon>
    </lineage>
</organism>
<sequence>MHTKHGNNQNPPVFLTYNMPYAYLNTIEECAKDYQTPIA</sequence>
<dbReference type="Proteomes" id="UP000004315">
    <property type="component" value="Unassembled WGS sequence"/>
</dbReference>
<evidence type="ECO:0000313" key="2">
    <source>
        <dbReference type="Proteomes" id="UP000004315"/>
    </source>
</evidence>
<evidence type="ECO:0000313" key="1">
    <source>
        <dbReference type="EMBL" id="EEC89669.1"/>
    </source>
</evidence>
<keyword evidence="2" id="KW-1185">Reference proteome</keyword>
<reference evidence="1 2" key="1">
    <citation type="submission" date="2008-11" db="EMBL/GenBank/DDBJ databases">
        <title>Draft genome sequence of Eubacterium biforme (DSM 3989).</title>
        <authorList>
            <person name="Sudarsanam P."/>
            <person name="Ley R."/>
            <person name="Guruge J."/>
            <person name="Turnbaugh P.J."/>
            <person name="Mahowald M."/>
            <person name="Liep D."/>
            <person name="Gordon J."/>
        </authorList>
    </citation>
    <scope>NUCLEOTIDE SEQUENCE [LARGE SCALE GENOMIC DNA]</scope>
    <source>
        <strain evidence="1 2">DSM 3989</strain>
    </source>
</reference>
<accession>B7CC18</accession>
<gene>
    <name evidence="1" type="ORF">EUBIFOR_01743</name>
</gene>